<evidence type="ECO:0000259" key="1">
    <source>
        <dbReference type="Pfam" id="PF13088"/>
    </source>
</evidence>
<sequence length="298" mass="33157">MDGEKLWLFFAESVICRRPFVEGRTPRWCPGGTIRVVQSENGIRWTKPVTVLEQSTDNIPKVIANQLTVANDGHWVLPFWREVPKSDWSERCPSDALPSAGVLMSYDRGATWDVSEDIIHLDTWLIEGTVVPISDGKILQMFRTSIGAVYWSKSSNGGRTWTHPERSLHLPNPNSKINLIRLEGSNSLALAYNHEGGVSRMRTNLFVAISSDEGATWNKVAEIETERNIHSKYHYPSLVQDGCRLIVAYSSMFTTSLEVPEPPGIGGIHVAEIDLRAVDLSSASLLPELSSEESDAMP</sequence>
<dbReference type="SUPFAM" id="SSF50939">
    <property type="entry name" value="Sialidases"/>
    <property type="match status" value="1"/>
</dbReference>
<protein>
    <recommendedName>
        <fullName evidence="1">Sialidase domain-containing protein</fullName>
    </recommendedName>
</protein>
<accession>A0AAE0LJQ3</accession>
<dbReference type="EMBL" id="LGRX02000657">
    <property type="protein sequence ID" value="KAK3287896.1"/>
    <property type="molecule type" value="Genomic_DNA"/>
</dbReference>
<dbReference type="PANTHER" id="PTHR43752">
    <property type="entry name" value="BNR/ASP-BOX REPEAT FAMILY PROTEIN"/>
    <property type="match status" value="1"/>
</dbReference>
<comment type="caution">
    <text evidence="2">The sequence shown here is derived from an EMBL/GenBank/DDBJ whole genome shotgun (WGS) entry which is preliminary data.</text>
</comment>
<dbReference type="InterPro" id="IPR011040">
    <property type="entry name" value="Sialidase"/>
</dbReference>
<reference evidence="2 3" key="1">
    <citation type="journal article" date="2015" name="Genome Biol. Evol.">
        <title>Comparative Genomics of a Bacterivorous Green Alga Reveals Evolutionary Causalities and Consequences of Phago-Mixotrophic Mode of Nutrition.</title>
        <authorList>
            <person name="Burns J.A."/>
            <person name="Paasch A."/>
            <person name="Narechania A."/>
            <person name="Kim E."/>
        </authorList>
    </citation>
    <scope>NUCLEOTIDE SEQUENCE [LARGE SCALE GENOMIC DNA]</scope>
    <source>
        <strain evidence="2 3">PLY_AMNH</strain>
    </source>
</reference>
<feature type="domain" description="Sialidase" evidence="1">
    <location>
        <begin position="31"/>
        <end position="242"/>
    </location>
</feature>
<dbReference type="CDD" id="cd15482">
    <property type="entry name" value="Sialidase_non-viral"/>
    <property type="match status" value="1"/>
</dbReference>
<gene>
    <name evidence="2" type="ORF">CYMTET_4629</name>
</gene>
<dbReference type="AlphaFoldDB" id="A0AAE0LJQ3"/>
<dbReference type="Proteomes" id="UP001190700">
    <property type="component" value="Unassembled WGS sequence"/>
</dbReference>
<dbReference type="Pfam" id="PF13088">
    <property type="entry name" value="BNR_2"/>
    <property type="match status" value="1"/>
</dbReference>
<evidence type="ECO:0000313" key="3">
    <source>
        <dbReference type="Proteomes" id="UP001190700"/>
    </source>
</evidence>
<dbReference type="InterPro" id="IPR036278">
    <property type="entry name" value="Sialidase_sf"/>
</dbReference>
<organism evidence="2 3">
    <name type="scientific">Cymbomonas tetramitiformis</name>
    <dbReference type="NCBI Taxonomy" id="36881"/>
    <lineage>
        <taxon>Eukaryota</taxon>
        <taxon>Viridiplantae</taxon>
        <taxon>Chlorophyta</taxon>
        <taxon>Pyramimonadophyceae</taxon>
        <taxon>Pyramimonadales</taxon>
        <taxon>Pyramimonadaceae</taxon>
        <taxon>Cymbomonas</taxon>
    </lineage>
</organism>
<dbReference type="PANTHER" id="PTHR43752:SF2">
    <property type="entry name" value="BNR_ASP-BOX REPEAT FAMILY PROTEIN"/>
    <property type="match status" value="1"/>
</dbReference>
<evidence type="ECO:0000313" key="2">
    <source>
        <dbReference type="EMBL" id="KAK3287896.1"/>
    </source>
</evidence>
<name>A0AAE0LJQ3_9CHLO</name>
<proteinExistence type="predicted"/>
<dbReference type="Gene3D" id="2.120.10.10">
    <property type="match status" value="1"/>
</dbReference>
<keyword evidence="3" id="KW-1185">Reference proteome</keyword>